<evidence type="ECO:0000256" key="5">
    <source>
        <dbReference type="ARBA" id="ARBA00023136"/>
    </source>
</evidence>
<dbReference type="GO" id="GO:0005886">
    <property type="term" value="C:plasma membrane"/>
    <property type="evidence" value="ECO:0007669"/>
    <property type="project" value="TreeGrafter"/>
</dbReference>
<keyword evidence="5 6" id="KW-0472">Membrane</keyword>
<feature type="transmembrane region" description="Helical" evidence="6">
    <location>
        <begin position="96"/>
        <end position="126"/>
    </location>
</feature>
<evidence type="ECO:0000259" key="7">
    <source>
        <dbReference type="Pfam" id="PF04547"/>
    </source>
</evidence>
<evidence type="ECO:0000256" key="1">
    <source>
        <dbReference type="ARBA" id="ARBA00004141"/>
    </source>
</evidence>
<evidence type="ECO:0000313" key="9">
    <source>
        <dbReference type="Proteomes" id="UP000276133"/>
    </source>
</evidence>
<feature type="domain" description="Anoctamin transmembrane" evidence="7">
    <location>
        <begin position="23"/>
        <end position="272"/>
    </location>
</feature>
<feature type="transmembrane region" description="Helical" evidence="6">
    <location>
        <begin position="147"/>
        <end position="174"/>
    </location>
</feature>
<comment type="subcellular location">
    <subcellularLocation>
        <location evidence="1 6">Membrane</location>
        <topology evidence="1 6">Multi-pass membrane protein</topology>
    </subcellularLocation>
</comment>
<evidence type="ECO:0000313" key="8">
    <source>
        <dbReference type="EMBL" id="RNA27903.1"/>
    </source>
</evidence>
<sequence>MPNQTVLKHYLPIFNSNKIRNRLLFFKCSHTGCHIEVAFYLFITFVAKQMLKSAYDIAYPRFKRFANIIKSGLPHAINQWENDYQLHHVDNLIDNYLYLILQFGFVNLFVSIFPLGPLFAFIFNILAIRINARRLLCESRRMVMVRLNGIGIWFKILENVSYFSILSNALIIAFSSDIIDKLIYFFENGTIQGFTKANLLHSKIPSNNLTCGYFESKYHGELSDKDLHFYKLFVYKLAFVILYQNVVQWIQKYIEQSITDIPRHLDLRIKKERFLIKQNLKLDTSNSKNEIIG</sequence>
<evidence type="ECO:0000256" key="6">
    <source>
        <dbReference type="RuleBase" id="RU280814"/>
    </source>
</evidence>
<dbReference type="InterPro" id="IPR049452">
    <property type="entry name" value="Anoctamin_TM"/>
</dbReference>
<dbReference type="PANTHER" id="PTHR12308">
    <property type="entry name" value="ANOCTAMIN"/>
    <property type="match status" value="1"/>
</dbReference>
<keyword evidence="4 6" id="KW-1133">Transmembrane helix</keyword>
<organism evidence="8 9">
    <name type="scientific">Brachionus plicatilis</name>
    <name type="common">Marine rotifer</name>
    <name type="synonym">Brachionus muelleri</name>
    <dbReference type="NCBI Taxonomy" id="10195"/>
    <lineage>
        <taxon>Eukaryota</taxon>
        <taxon>Metazoa</taxon>
        <taxon>Spiralia</taxon>
        <taxon>Gnathifera</taxon>
        <taxon>Rotifera</taxon>
        <taxon>Eurotatoria</taxon>
        <taxon>Monogononta</taxon>
        <taxon>Pseudotrocha</taxon>
        <taxon>Ploima</taxon>
        <taxon>Brachionidae</taxon>
        <taxon>Brachionus</taxon>
    </lineage>
</organism>
<evidence type="ECO:0000256" key="2">
    <source>
        <dbReference type="ARBA" id="ARBA00009671"/>
    </source>
</evidence>
<dbReference type="PANTHER" id="PTHR12308:SF84">
    <property type="entry name" value="ANOCTAMIN"/>
    <property type="match status" value="1"/>
</dbReference>
<protein>
    <recommendedName>
        <fullName evidence="6">Anoctamin</fullName>
    </recommendedName>
</protein>
<name>A0A3M7RWF7_BRAPC</name>
<comment type="caution">
    <text evidence="8">The sequence shown here is derived from an EMBL/GenBank/DDBJ whole genome shotgun (WGS) entry which is preliminary data.</text>
</comment>
<comment type="similarity">
    <text evidence="2 6">Belongs to the anoctamin family.</text>
</comment>
<dbReference type="AlphaFoldDB" id="A0A3M7RWF7"/>
<comment type="caution">
    <text evidence="6">Lacks conserved residue(s) required for the propagation of feature annotation.</text>
</comment>
<evidence type="ECO:0000256" key="3">
    <source>
        <dbReference type="ARBA" id="ARBA00022692"/>
    </source>
</evidence>
<dbReference type="Proteomes" id="UP000276133">
    <property type="component" value="Unassembled WGS sequence"/>
</dbReference>
<dbReference type="GO" id="GO:0005254">
    <property type="term" value="F:chloride channel activity"/>
    <property type="evidence" value="ECO:0007669"/>
    <property type="project" value="TreeGrafter"/>
</dbReference>
<dbReference type="EMBL" id="REGN01002475">
    <property type="protein sequence ID" value="RNA27903.1"/>
    <property type="molecule type" value="Genomic_DNA"/>
</dbReference>
<feature type="transmembrane region" description="Helical" evidence="6">
    <location>
        <begin position="24"/>
        <end position="43"/>
    </location>
</feature>
<evidence type="ECO:0000256" key="4">
    <source>
        <dbReference type="ARBA" id="ARBA00022989"/>
    </source>
</evidence>
<dbReference type="InterPro" id="IPR007632">
    <property type="entry name" value="Anoctamin"/>
</dbReference>
<keyword evidence="9" id="KW-1185">Reference proteome</keyword>
<gene>
    <name evidence="8" type="ORF">BpHYR1_034233</name>
</gene>
<reference evidence="8 9" key="1">
    <citation type="journal article" date="2018" name="Sci. Rep.">
        <title>Genomic signatures of local adaptation to the degree of environmental predictability in rotifers.</title>
        <authorList>
            <person name="Franch-Gras L."/>
            <person name="Hahn C."/>
            <person name="Garcia-Roger E.M."/>
            <person name="Carmona M.J."/>
            <person name="Serra M."/>
            <person name="Gomez A."/>
        </authorList>
    </citation>
    <scope>NUCLEOTIDE SEQUENCE [LARGE SCALE GENOMIC DNA]</scope>
    <source>
        <strain evidence="8">HYR1</strain>
    </source>
</reference>
<dbReference type="Pfam" id="PF04547">
    <property type="entry name" value="Anoctamin"/>
    <property type="match status" value="1"/>
</dbReference>
<dbReference type="OrthoDB" id="296386at2759"/>
<accession>A0A3M7RWF7</accession>
<keyword evidence="3 6" id="KW-0812">Transmembrane</keyword>
<proteinExistence type="inferred from homology"/>